<feature type="region of interest" description="Disordered" evidence="5">
    <location>
        <begin position="945"/>
        <end position="972"/>
    </location>
</feature>
<feature type="compositionally biased region" description="Low complexity" evidence="5">
    <location>
        <begin position="592"/>
        <end position="616"/>
    </location>
</feature>
<dbReference type="KEGG" id="dpte:113792150"/>
<dbReference type="InParanoid" id="A0A6P6XY52"/>
<dbReference type="Pfam" id="PF04849">
    <property type="entry name" value="HAP1_N"/>
    <property type="match status" value="1"/>
</dbReference>
<evidence type="ECO:0000313" key="8">
    <source>
        <dbReference type="RefSeq" id="XP_027197856.1"/>
    </source>
</evidence>
<protein>
    <submittedName>
        <fullName evidence="8">Trafficking kinesin-binding protein 2-like</fullName>
    </submittedName>
</protein>
<dbReference type="SMART" id="SM01424">
    <property type="entry name" value="HAP1_N"/>
    <property type="match status" value="1"/>
</dbReference>
<keyword evidence="7" id="KW-1185">Reference proteome</keyword>
<feature type="region of interest" description="Disordered" evidence="5">
    <location>
        <begin position="592"/>
        <end position="622"/>
    </location>
</feature>
<organism evidence="7 8">
    <name type="scientific">Dermatophagoides pteronyssinus</name>
    <name type="common">European house dust mite</name>
    <dbReference type="NCBI Taxonomy" id="6956"/>
    <lineage>
        <taxon>Eukaryota</taxon>
        <taxon>Metazoa</taxon>
        <taxon>Ecdysozoa</taxon>
        <taxon>Arthropoda</taxon>
        <taxon>Chelicerata</taxon>
        <taxon>Arachnida</taxon>
        <taxon>Acari</taxon>
        <taxon>Acariformes</taxon>
        <taxon>Sarcoptiformes</taxon>
        <taxon>Astigmata</taxon>
        <taxon>Psoroptidia</taxon>
        <taxon>Analgoidea</taxon>
        <taxon>Pyroglyphidae</taxon>
        <taxon>Dermatophagoidinae</taxon>
        <taxon>Dermatophagoides</taxon>
    </lineage>
</organism>
<dbReference type="AlphaFoldDB" id="A0A6P6XY52"/>
<keyword evidence="2 4" id="KW-0175">Coiled coil</keyword>
<evidence type="ECO:0000256" key="1">
    <source>
        <dbReference type="ARBA" id="ARBA00004173"/>
    </source>
</evidence>
<dbReference type="Proteomes" id="UP000515146">
    <property type="component" value="Unplaced"/>
</dbReference>
<evidence type="ECO:0000313" key="7">
    <source>
        <dbReference type="Proteomes" id="UP000515146"/>
    </source>
</evidence>
<dbReference type="CTD" id="45683"/>
<dbReference type="PANTHER" id="PTHR15751">
    <property type="entry name" value="TRAFFICKING KINESIN-BINDING PROTEIN"/>
    <property type="match status" value="1"/>
</dbReference>
<evidence type="ECO:0000259" key="6">
    <source>
        <dbReference type="SMART" id="SM01424"/>
    </source>
</evidence>
<keyword evidence="3" id="KW-0496">Mitochondrion</keyword>
<dbReference type="OrthoDB" id="10067624at2759"/>
<feature type="coiled-coil region" evidence="4">
    <location>
        <begin position="339"/>
        <end position="489"/>
    </location>
</feature>
<dbReference type="GO" id="GO:0017022">
    <property type="term" value="F:myosin binding"/>
    <property type="evidence" value="ECO:0007669"/>
    <property type="project" value="TreeGrafter"/>
</dbReference>
<dbReference type="GO" id="GO:0048311">
    <property type="term" value="P:mitochondrion distribution"/>
    <property type="evidence" value="ECO:0007669"/>
    <property type="project" value="TreeGrafter"/>
</dbReference>
<dbReference type="InterPro" id="IPR051946">
    <property type="entry name" value="Intracell_Traff-Reg"/>
</dbReference>
<accession>A0A6P6XY52</accession>
<dbReference type="GO" id="GO:0006605">
    <property type="term" value="P:protein targeting"/>
    <property type="evidence" value="ECO:0007669"/>
    <property type="project" value="TreeGrafter"/>
</dbReference>
<evidence type="ECO:0000256" key="4">
    <source>
        <dbReference type="SAM" id="Coils"/>
    </source>
</evidence>
<comment type="subcellular location">
    <subcellularLocation>
        <location evidence="1">Mitochondrion</location>
    </subcellularLocation>
</comment>
<dbReference type="GO" id="GO:0005739">
    <property type="term" value="C:mitochondrion"/>
    <property type="evidence" value="ECO:0007669"/>
    <property type="project" value="UniProtKB-SubCell"/>
</dbReference>
<evidence type="ECO:0000256" key="5">
    <source>
        <dbReference type="SAM" id="MobiDB-lite"/>
    </source>
</evidence>
<name>A0A6P6XY52_DERPT</name>
<sequence length="985" mass="111219">MQHDLNRNFHHLDIEKSSLDDETNCQKLTGSHYLADTAAFKITADDLTDRNVNTQQTGFICSTSLSISDAKKLPSSSITTTTDNVYSNNDVIKSSITTTTSLEALSKNDASLSSLLLKKNSSSLTCHSHHQENNQQQQFSTTTKKTDSNNHLVANDEVELISLLNSSYSHSVPKYKLRIDTITEFQGYRNNDWAVIETPLIDLEQPLDENFLLRPAFLRETFKLFLQSGERLTQMTKVYNDVEVLTKLLEEKERDVELAARIGQSLLDQNQNQSERIDELEKELSLAKDKITQLKHDVSSKSELLRFYITKDEDEIDDENDSENDMNYASISSQHSISQKDTSQILDQLERRVNSLEEENSRLKVEKEAKVSDLEDEEQKELQLINECARRLSQTNKQIASLQEDITKKNDENNHLTKELQLLKKQVQQLEKQIRTLTLEKEELVGALNLAHECQTDLTIELIDVKEKHKNLLTAFHEKREECRQLREQQLLSDPIIFSYVDSLAYELENSFQFDENTSKNELNHSHHQHSCSGNCFTPDSLLSNDSFYSSSPCSSMIAMTSSITAVTTNTTQQQSSLNASNCLISSTSKQSSSISTLPSSSTSSSQSEPSKTTKSANHQLHHHHYHRNLFLTDKLRYIKPLEGSQILNQWRRLANPNLNDLFGDQDRYVSRIKANLQATAEINRKCVTASLETSSSNSSPTQTIMDNTTAMTDASDRIKSNDNVDIIITSLYSNNFVTTNSVFTFTTTSISHTKDSMTEVTTTFSDVQPSTGKNEFSFDKHFLTSTDKHHPLFYQQSSSLQINENISSICHKNKNPQNSLNQLHKKISLVEQVKSIMKVDQLSSVDPGSKLFSTSISSEKFKENLTMTETNTNNEYSSMMIDQSKANVVDTKVDRISGLNEFVKLFALEPKSCVNNNKNQSVAIGGGRIITKLQMANDSITSFRGQKFSSSKTTSASRMSQGEQQTSNRTNLSVLRNLRKGGLI</sequence>
<reference evidence="8" key="1">
    <citation type="submission" date="2025-08" db="UniProtKB">
        <authorList>
            <consortium name="RefSeq"/>
        </authorList>
    </citation>
    <scope>IDENTIFICATION</scope>
    <source>
        <strain evidence="8">Airmid</strain>
    </source>
</reference>
<feature type="compositionally biased region" description="Low complexity" evidence="5">
    <location>
        <begin position="950"/>
        <end position="961"/>
    </location>
</feature>
<evidence type="ECO:0000256" key="3">
    <source>
        <dbReference type="ARBA" id="ARBA00023128"/>
    </source>
</evidence>
<dbReference type="GO" id="GO:0047496">
    <property type="term" value="P:vesicle transport along microtubule"/>
    <property type="evidence" value="ECO:0007669"/>
    <property type="project" value="TreeGrafter"/>
</dbReference>
<dbReference type="GO" id="GO:0031410">
    <property type="term" value="C:cytoplasmic vesicle"/>
    <property type="evidence" value="ECO:0007669"/>
    <property type="project" value="TreeGrafter"/>
</dbReference>
<evidence type="ECO:0000256" key="2">
    <source>
        <dbReference type="ARBA" id="ARBA00023054"/>
    </source>
</evidence>
<proteinExistence type="predicted"/>
<dbReference type="RefSeq" id="XP_027197856.1">
    <property type="nucleotide sequence ID" value="XM_027342055.1"/>
</dbReference>
<dbReference type="PANTHER" id="PTHR15751:SF12">
    <property type="entry name" value="TRAFFICKING KINESIN-BINDING PROTEIN MILT"/>
    <property type="match status" value="1"/>
</dbReference>
<feature type="coiled-coil region" evidence="4">
    <location>
        <begin position="263"/>
        <end position="297"/>
    </location>
</feature>
<feature type="domain" description="HAP1 N-terminal" evidence="6">
    <location>
        <begin position="169"/>
        <end position="489"/>
    </location>
</feature>
<gene>
    <name evidence="8" type="primary">LOC113792150</name>
</gene>
<dbReference type="InterPro" id="IPR006933">
    <property type="entry name" value="HAP1_N"/>
</dbReference>
<feature type="compositionally biased region" description="Polar residues" evidence="5">
    <location>
        <begin position="962"/>
        <end position="972"/>
    </location>
</feature>